<dbReference type="FunFam" id="3.40.50.2000:FF:000119">
    <property type="entry name" value="Glycosyl transferase group 1"/>
    <property type="match status" value="1"/>
</dbReference>
<keyword evidence="1 4" id="KW-0808">Transferase</keyword>
<evidence type="ECO:0000313" key="5">
    <source>
        <dbReference type="Proteomes" id="UP000006362"/>
    </source>
</evidence>
<evidence type="ECO:0000256" key="1">
    <source>
        <dbReference type="ARBA" id="ARBA00022679"/>
    </source>
</evidence>
<reference evidence="4" key="1">
    <citation type="submission" date="2011-01" db="EMBL/GenBank/DDBJ databases">
        <title>Complete sequence of chromosome of Thermovibrio ammonificans HB-1.</title>
        <authorList>
            <consortium name="US DOE Joint Genome Institute"/>
            <person name="Lucas S."/>
            <person name="Copeland A."/>
            <person name="Lapidus A."/>
            <person name="Cheng J.-F."/>
            <person name="Goodwin L."/>
            <person name="Pitluck S."/>
            <person name="Davenport K."/>
            <person name="Detter J.C."/>
            <person name="Han C."/>
            <person name="Tapia R."/>
            <person name="Land M."/>
            <person name="Hauser L."/>
            <person name="Kyrpides N."/>
            <person name="Ivanova N."/>
            <person name="Ovchinnikova G."/>
            <person name="Vetriani C."/>
            <person name="Woyke T."/>
        </authorList>
    </citation>
    <scope>NUCLEOTIDE SEQUENCE [LARGE SCALE GENOMIC DNA]</scope>
    <source>
        <strain evidence="4">HB-1</strain>
    </source>
</reference>
<dbReference type="Pfam" id="PF13439">
    <property type="entry name" value="Glyco_transf_4"/>
    <property type="match status" value="1"/>
</dbReference>
<dbReference type="OrthoDB" id="9797829at2"/>
<dbReference type="PANTHER" id="PTHR46401:SF2">
    <property type="entry name" value="GLYCOSYLTRANSFERASE WBBK-RELATED"/>
    <property type="match status" value="1"/>
</dbReference>
<dbReference type="Pfam" id="PF00534">
    <property type="entry name" value="Glycos_transf_1"/>
    <property type="match status" value="1"/>
</dbReference>
<evidence type="ECO:0000259" key="3">
    <source>
        <dbReference type="Pfam" id="PF13439"/>
    </source>
</evidence>
<dbReference type="RefSeq" id="WP_013537426.1">
    <property type="nucleotide sequence ID" value="NC_014926.1"/>
</dbReference>
<sequence>MGVVINGRFLTQQLTGVQRFAFELSKRLILINRSIKLLTPNVPLNESYSELSTDYVVKQGYLNGQFWEQLYLPLASRNKLLLNLANTAPLFKRYQIVTVHDLAFLRYPECFSASFAKWYSFLIPRIVKNSLRVLTVSHFSREEIVNFLGVSPERITVIYNAVSEKFFYDPCVEKENIVLAVGSLDPRKNLLRLIDAFKKLNLHDYTLFIVGQQSKIFRNSKLEALIRNLSNVKITGYLTDEELVKLYQRAKLFIYPSVYEGFGLPPLEAMACGTPVIVSNVASLPEVCGDAAYYINPFSVDDIANGIRCVLEDDVLQKELISKGLKRVKRFTWENSVKKLVSVIEELGY</sequence>
<dbReference type="PANTHER" id="PTHR46401">
    <property type="entry name" value="GLYCOSYLTRANSFERASE WBBK-RELATED"/>
    <property type="match status" value="1"/>
</dbReference>
<dbReference type="eggNOG" id="COG0438">
    <property type="taxonomic scope" value="Bacteria"/>
</dbReference>
<feature type="domain" description="Glycosyltransferase subfamily 4-like N-terminal" evidence="3">
    <location>
        <begin position="95"/>
        <end position="163"/>
    </location>
</feature>
<proteinExistence type="predicted"/>
<evidence type="ECO:0000259" key="2">
    <source>
        <dbReference type="Pfam" id="PF00534"/>
    </source>
</evidence>
<dbReference type="KEGG" id="tam:Theam_0671"/>
<keyword evidence="5" id="KW-1185">Reference proteome</keyword>
<dbReference type="CDD" id="cd03809">
    <property type="entry name" value="GT4_MtfB-like"/>
    <property type="match status" value="1"/>
</dbReference>
<dbReference type="Proteomes" id="UP000006362">
    <property type="component" value="Chromosome"/>
</dbReference>
<evidence type="ECO:0000313" key="4">
    <source>
        <dbReference type="EMBL" id="ADU96640.1"/>
    </source>
</evidence>
<gene>
    <name evidence="4" type="ordered locus">Theam_0671</name>
</gene>
<name>E8T656_THEA1</name>
<dbReference type="Gene3D" id="3.40.50.2000">
    <property type="entry name" value="Glycogen Phosphorylase B"/>
    <property type="match status" value="2"/>
</dbReference>
<dbReference type="InterPro" id="IPR001296">
    <property type="entry name" value="Glyco_trans_1"/>
</dbReference>
<organism evidence="4 5">
    <name type="scientific">Thermovibrio ammonificans (strain DSM 15698 / JCM 12110 / HB-1)</name>
    <dbReference type="NCBI Taxonomy" id="648996"/>
    <lineage>
        <taxon>Bacteria</taxon>
        <taxon>Pseudomonadati</taxon>
        <taxon>Aquificota</taxon>
        <taxon>Aquificia</taxon>
        <taxon>Desulfurobacteriales</taxon>
        <taxon>Desulfurobacteriaceae</taxon>
        <taxon>Thermovibrio</taxon>
    </lineage>
</organism>
<dbReference type="HOGENOM" id="CLU_009583_27_2_0"/>
<dbReference type="STRING" id="648996.Theam_0671"/>
<dbReference type="AlphaFoldDB" id="E8T656"/>
<dbReference type="InterPro" id="IPR028098">
    <property type="entry name" value="Glyco_trans_4-like_N"/>
</dbReference>
<dbReference type="SUPFAM" id="SSF53756">
    <property type="entry name" value="UDP-Glycosyltransferase/glycogen phosphorylase"/>
    <property type="match status" value="1"/>
</dbReference>
<dbReference type="EMBL" id="CP002444">
    <property type="protein sequence ID" value="ADU96640.1"/>
    <property type="molecule type" value="Genomic_DNA"/>
</dbReference>
<feature type="domain" description="Glycosyl transferase family 1" evidence="2">
    <location>
        <begin position="172"/>
        <end position="326"/>
    </location>
</feature>
<dbReference type="GO" id="GO:0016757">
    <property type="term" value="F:glycosyltransferase activity"/>
    <property type="evidence" value="ECO:0007669"/>
    <property type="project" value="InterPro"/>
</dbReference>
<accession>E8T656</accession>
<protein>
    <submittedName>
        <fullName evidence="4">Glycosyl transferase group 1</fullName>
    </submittedName>
</protein>